<reference evidence="4 5" key="1">
    <citation type="submission" date="2020-08" db="EMBL/GenBank/DDBJ databases">
        <title>Sequencing the genomes of 1000 actinobacteria strains.</title>
        <authorList>
            <person name="Klenk H.-P."/>
        </authorList>
    </citation>
    <scope>NUCLEOTIDE SEQUENCE [LARGE SCALE GENOMIC DNA]</scope>
    <source>
        <strain evidence="4 5">DSM 41654</strain>
    </source>
</reference>
<dbReference type="InterPro" id="IPR012347">
    <property type="entry name" value="Ferritin-like"/>
</dbReference>
<dbReference type="AlphaFoldDB" id="A0A7W7VZJ2"/>
<accession>A0A7W7VZJ2</accession>
<dbReference type="PROSITE" id="PS51318">
    <property type="entry name" value="TAT"/>
    <property type="match status" value="1"/>
</dbReference>
<name>A0A7W7VZJ2_KITKI</name>
<evidence type="ECO:0000259" key="3">
    <source>
        <dbReference type="Pfam" id="PF03713"/>
    </source>
</evidence>
<dbReference type="InterPro" id="IPR005183">
    <property type="entry name" value="DUF305_CopM-like"/>
</dbReference>
<dbReference type="Gene3D" id="1.20.1260.10">
    <property type="match status" value="1"/>
</dbReference>
<gene>
    <name evidence="4" type="ORF">FHR34_007248</name>
</gene>
<keyword evidence="2" id="KW-0732">Signal</keyword>
<evidence type="ECO:0000313" key="5">
    <source>
        <dbReference type="Proteomes" id="UP000540506"/>
    </source>
</evidence>
<feature type="compositionally biased region" description="Low complexity" evidence="1">
    <location>
        <begin position="46"/>
        <end position="60"/>
    </location>
</feature>
<organism evidence="4 5">
    <name type="scientific">Kitasatospora kifunensis</name>
    <name type="common">Streptomyces kifunensis</name>
    <dbReference type="NCBI Taxonomy" id="58351"/>
    <lineage>
        <taxon>Bacteria</taxon>
        <taxon>Bacillati</taxon>
        <taxon>Actinomycetota</taxon>
        <taxon>Actinomycetes</taxon>
        <taxon>Kitasatosporales</taxon>
        <taxon>Streptomycetaceae</taxon>
        <taxon>Kitasatospora</taxon>
    </lineage>
</organism>
<feature type="signal peptide" evidence="2">
    <location>
        <begin position="1"/>
        <end position="21"/>
    </location>
</feature>
<dbReference type="Proteomes" id="UP000540506">
    <property type="component" value="Unassembled WGS sequence"/>
</dbReference>
<evidence type="ECO:0000313" key="4">
    <source>
        <dbReference type="EMBL" id="MBB4928153.1"/>
    </source>
</evidence>
<evidence type="ECO:0000256" key="1">
    <source>
        <dbReference type="SAM" id="MobiDB-lite"/>
    </source>
</evidence>
<dbReference type="InterPro" id="IPR006311">
    <property type="entry name" value="TAT_signal"/>
</dbReference>
<keyword evidence="5" id="KW-1185">Reference proteome</keyword>
<feature type="chain" id="PRO_5039061751" evidence="2">
    <location>
        <begin position="22"/>
        <end position="219"/>
    </location>
</feature>
<feature type="region of interest" description="Disordered" evidence="1">
    <location>
        <begin position="127"/>
        <end position="164"/>
    </location>
</feature>
<dbReference type="PANTHER" id="PTHR36933">
    <property type="entry name" value="SLL0788 PROTEIN"/>
    <property type="match status" value="1"/>
</dbReference>
<feature type="compositionally biased region" description="Low complexity" evidence="1">
    <location>
        <begin position="132"/>
        <end position="161"/>
    </location>
</feature>
<feature type="domain" description="DUF305" evidence="3">
    <location>
        <begin position="67"/>
        <end position="217"/>
    </location>
</feature>
<dbReference type="Pfam" id="PF03713">
    <property type="entry name" value="DUF305"/>
    <property type="match status" value="1"/>
</dbReference>
<comment type="caution">
    <text evidence="4">The sequence shown here is derived from an EMBL/GenBank/DDBJ whole genome shotgun (WGS) entry which is preliminary data.</text>
</comment>
<dbReference type="EMBL" id="JACHJV010000002">
    <property type="protein sequence ID" value="MBB4928153.1"/>
    <property type="molecule type" value="Genomic_DNA"/>
</dbReference>
<sequence length="219" mass="22751">MPLSSSLLRRAVLAASTAAAAALLMTACAHVGHNATQASERVHPLPSATSTAPSARSTSPQPHNEADVAFAQAMVPKYQKSIAMANLATKHMSSEKVRQLAAQIESVESTELATVRNWLTTWGQRLPDSAETTSQPAQPTAPASSPGTAREAASAEAGPSDAADDKSFLDAMISDHQDEMSVAATEKAQGSYGPAKQVADSIVTSRAAEIQQMQAMLVG</sequence>
<feature type="region of interest" description="Disordered" evidence="1">
    <location>
        <begin position="37"/>
        <end position="63"/>
    </location>
</feature>
<protein>
    <submittedName>
        <fullName evidence="4">Uncharacterized protein (DUF305 family)</fullName>
    </submittedName>
</protein>
<evidence type="ECO:0000256" key="2">
    <source>
        <dbReference type="SAM" id="SignalP"/>
    </source>
</evidence>
<proteinExistence type="predicted"/>
<dbReference type="PANTHER" id="PTHR36933:SF1">
    <property type="entry name" value="SLL0788 PROTEIN"/>
    <property type="match status" value="1"/>
</dbReference>
<dbReference type="RefSeq" id="WP_184945108.1">
    <property type="nucleotide sequence ID" value="NZ_JACHJV010000002.1"/>
</dbReference>